<dbReference type="Pfam" id="PF12697">
    <property type="entry name" value="Abhydrolase_6"/>
    <property type="match status" value="1"/>
</dbReference>
<dbReference type="AlphaFoldDB" id="A0A6L3VR41"/>
<dbReference type="EMBL" id="WBMR01000060">
    <property type="protein sequence ID" value="KAB2379238.1"/>
    <property type="molecule type" value="Genomic_DNA"/>
</dbReference>
<dbReference type="PANTHER" id="PTHR43433:SF5">
    <property type="entry name" value="AB HYDROLASE-1 DOMAIN-CONTAINING PROTEIN"/>
    <property type="match status" value="1"/>
</dbReference>
<feature type="domain" description="AB hydrolase-1" evidence="2">
    <location>
        <begin position="34"/>
        <end position="278"/>
    </location>
</feature>
<dbReference type="GO" id="GO:0004806">
    <property type="term" value="F:triacylglycerol lipase activity"/>
    <property type="evidence" value="ECO:0007669"/>
    <property type="project" value="TreeGrafter"/>
</dbReference>
<evidence type="ECO:0000313" key="3">
    <source>
        <dbReference type="EMBL" id="KAB2379238.1"/>
    </source>
</evidence>
<dbReference type="PANTHER" id="PTHR43433">
    <property type="entry name" value="HYDROLASE, ALPHA/BETA FOLD FAMILY PROTEIN"/>
    <property type="match status" value="1"/>
</dbReference>
<proteinExistence type="predicted"/>
<name>A0A6L3VR41_9ACTN</name>
<dbReference type="GO" id="GO:0046503">
    <property type="term" value="P:glycerolipid catabolic process"/>
    <property type="evidence" value="ECO:0007669"/>
    <property type="project" value="TreeGrafter"/>
</dbReference>
<protein>
    <submittedName>
        <fullName evidence="3">Alpha/beta hydrolase</fullName>
    </submittedName>
</protein>
<dbReference type="InterPro" id="IPR000073">
    <property type="entry name" value="AB_hydrolase_1"/>
</dbReference>
<gene>
    <name evidence="3" type="ORF">F9B16_21210</name>
</gene>
<evidence type="ECO:0000256" key="1">
    <source>
        <dbReference type="SAM" id="MobiDB-lite"/>
    </source>
</evidence>
<accession>A0A6L3VR41</accession>
<feature type="region of interest" description="Disordered" evidence="1">
    <location>
        <begin position="284"/>
        <end position="303"/>
    </location>
</feature>
<dbReference type="RefSeq" id="WP_151541849.1">
    <property type="nucleotide sequence ID" value="NZ_WBMR01000060.1"/>
</dbReference>
<dbReference type="Proteomes" id="UP000483004">
    <property type="component" value="Unassembled WGS sequence"/>
</dbReference>
<keyword evidence="3" id="KW-0378">Hydrolase</keyword>
<feature type="compositionally biased region" description="Polar residues" evidence="1">
    <location>
        <begin position="292"/>
        <end position="303"/>
    </location>
</feature>
<dbReference type="InterPro" id="IPR029058">
    <property type="entry name" value="AB_hydrolase_fold"/>
</dbReference>
<organism evidence="3 4">
    <name type="scientific">Actinomadura montaniterrae</name>
    <dbReference type="NCBI Taxonomy" id="1803903"/>
    <lineage>
        <taxon>Bacteria</taxon>
        <taxon>Bacillati</taxon>
        <taxon>Actinomycetota</taxon>
        <taxon>Actinomycetes</taxon>
        <taxon>Streptosporangiales</taxon>
        <taxon>Thermomonosporaceae</taxon>
        <taxon>Actinomadura</taxon>
    </lineage>
</organism>
<keyword evidence="4" id="KW-1185">Reference proteome</keyword>
<reference evidence="3 4" key="1">
    <citation type="submission" date="2019-09" db="EMBL/GenBank/DDBJ databases">
        <title>Actinomadura physcomitrii sp. nov., a novel actinomycete isolated from moss [Physcomitrium sphaericum (Ludw) Fuernr].</title>
        <authorList>
            <person name="Liu C."/>
            <person name="Zhuang X."/>
        </authorList>
    </citation>
    <scope>NUCLEOTIDE SEQUENCE [LARGE SCALE GENOMIC DNA]</scope>
    <source>
        <strain evidence="3 4">CYP1-1B</strain>
    </source>
</reference>
<dbReference type="SUPFAM" id="SSF53474">
    <property type="entry name" value="alpha/beta-Hydrolases"/>
    <property type="match status" value="1"/>
</dbReference>
<evidence type="ECO:0000259" key="2">
    <source>
        <dbReference type="Pfam" id="PF12697"/>
    </source>
</evidence>
<sequence>MTSTKQARDFDQARVRSADGTTIGYRIYGRGPALVLMHGGMLAAQNLTGLAHALSDARTVVVPDRRGRGTSGPHGPDFHVTREVQDLQAIVRATGARDVFGLSTGALVTLRTALATPALDRIALYEPPLSVDGSAPVDWQPRYEREIAAGRLVSALVTIFKGLRTEPFANRIPRPVLVALLAAGARLQRPGADEAPIADLIPTMSYDLRIIRDMADTAADYKALQAQVLLMGGSKSPAYFTTALDELTAVLPHSGRVTLNGLGHSGPENDEDPTAVAAQLRTFFTPEKPAQDRTTGSTPKPPP</sequence>
<dbReference type="OrthoDB" id="4222986at2"/>
<dbReference type="Gene3D" id="3.40.50.1820">
    <property type="entry name" value="alpha/beta hydrolase"/>
    <property type="match status" value="1"/>
</dbReference>
<dbReference type="InterPro" id="IPR050471">
    <property type="entry name" value="AB_hydrolase"/>
</dbReference>
<comment type="caution">
    <text evidence="3">The sequence shown here is derived from an EMBL/GenBank/DDBJ whole genome shotgun (WGS) entry which is preliminary data.</text>
</comment>
<evidence type="ECO:0000313" key="4">
    <source>
        <dbReference type="Proteomes" id="UP000483004"/>
    </source>
</evidence>